<dbReference type="Proteomes" id="UP000694523">
    <property type="component" value="Unplaced"/>
</dbReference>
<dbReference type="GO" id="GO:0005794">
    <property type="term" value="C:Golgi apparatus"/>
    <property type="evidence" value="ECO:0007669"/>
    <property type="project" value="UniProtKB-SubCell"/>
</dbReference>
<evidence type="ECO:0000256" key="5">
    <source>
        <dbReference type="ARBA" id="ARBA00023136"/>
    </source>
</evidence>
<dbReference type="InterPro" id="IPR029207">
    <property type="entry name" value="FAM198"/>
</dbReference>
<dbReference type="AlphaFoldDB" id="A0A8C6ST67"/>
<reference evidence="6" key="2">
    <citation type="submission" date="2025-09" db="UniProtKB">
        <authorList>
            <consortium name="Ensembl"/>
        </authorList>
    </citation>
    <scope>IDENTIFICATION</scope>
</reference>
<sequence>PAVLRSFHSEILPYRYTRGGPRPVVWWDPDIQHLEDSNNDQNSVPLSYVQYEKMLKARCGIKTGLNEEPCVGVRHSEWSRLALFDFLLQVNDRLDRYCCGFRPDPSDVCVENLFQAKCGNTKDLLLVHILVRKADPSRLVFIDNAGRPLQPLDNLNFRLLQGIDQFPERAISVLQSGCLESLLLRSLYADGEFWDVRGGAGALRALIRTVEQRGQILLQHIRDRQLPLYTDL</sequence>
<keyword evidence="4" id="KW-0333">Golgi apparatus</keyword>
<keyword evidence="5" id="KW-0472">Membrane</keyword>
<reference evidence="6" key="1">
    <citation type="submission" date="2025-08" db="UniProtKB">
        <authorList>
            <consortium name="Ensembl"/>
        </authorList>
    </citation>
    <scope>IDENTIFICATION</scope>
</reference>
<comment type="similarity">
    <text evidence="3">Belongs to the GASK family.</text>
</comment>
<evidence type="ECO:0000313" key="6">
    <source>
        <dbReference type="Ensembl" id="ENSNMLP00000009885.1"/>
    </source>
</evidence>
<dbReference type="Ensembl" id="ENSNMLT00000011162.1">
    <property type="protein sequence ID" value="ENSNMLP00000009885.1"/>
    <property type="gene ID" value="ENSNMLG00000006847.1"/>
</dbReference>
<comment type="subcellular location">
    <subcellularLocation>
        <location evidence="1">Endomembrane system</location>
    </subcellularLocation>
    <subcellularLocation>
        <location evidence="2">Golgi apparatus</location>
    </subcellularLocation>
</comment>
<dbReference type="PANTHER" id="PTHR15905:SF5">
    <property type="entry name" value="GOLGI-ASSOCIATED KINASE 1A"/>
    <property type="match status" value="1"/>
</dbReference>
<evidence type="ECO:0000313" key="7">
    <source>
        <dbReference type="Proteomes" id="UP000694523"/>
    </source>
</evidence>
<accession>A0A8C6ST67</accession>
<evidence type="ECO:0000256" key="2">
    <source>
        <dbReference type="ARBA" id="ARBA00004555"/>
    </source>
</evidence>
<name>A0A8C6ST67_9GOBI</name>
<protein>
    <submittedName>
        <fullName evidence="6">Golgi associated kinase 1A</fullName>
    </submittedName>
</protein>
<proteinExistence type="inferred from homology"/>
<evidence type="ECO:0000256" key="4">
    <source>
        <dbReference type="ARBA" id="ARBA00023034"/>
    </source>
</evidence>
<dbReference type="Pfam" id="PF15051">
    <property type="entry name" value="FAM198"/>
    <property type="match status" value="1"/>
</dbReference>
<evidence type="ECO:0000256" key="1">
    <source>
        <dbReference type="ARBA" id="ARBA00004308"/>
    </source>
</evidence>
<dbReference type="PANTHER" id="PTHR15905">
    <property type="entry name" value="GOLGI-ASSOCIATED KINASE 1B-RELATED"/>
    <property type="match status" value="1"/>
</dbReference>
<keyword evidence="7" id="KW-1185">Reference proteome</keyword>
<evidence type="ECO:0000256" key="3">
    <source>
        <dbReference type="ARBA" id="ARBA00007691"/>
    </source>
</evidence>
<organism evidence="6 7">
    <name type="scientific">Neogobius melanostomus</name>
    <name type="common">round goby</name>
    <dbReference type="NCBI Taxonomy" id="47308"/>
    <lineage>
        <taxon>Eukaryota</taxon>
        <taxon>Metazoa</taxon>
        <taxon>Chordata</taxon>
        <taxon>Craniata</taxon>
        <taxon>Vertebrata</taxon>
        <taxon>Euteleostomi</taxon>
        <taxon>Actinopterygii</taxon>
        <taxon>Neopterygii</taxon>
        <taxon>Teleostei</taxon>
        <taxon>Neoteleostei</taxon>
        <taxon>Acanthomorphata</taxon>
        <taxon>Gobiaria</taxon>
        <taxon>Gobiiformes</taxon>
        <taxon>Gobioidei</taxon>
        <taxon>Gobiidae</taxon>
        <taxon>Benthophilinae</taxon>
        <taxon>Neogobiini</taxon>
        <taxon>Neogobius</taxon>
    </lineage>
</organism>